<keyword evidence="2" id="KW-1185">Reference proteome</keyword>
<reference evidence="1 2" key="1">
    <citation type="submission" date="2024-08" db="EMBL/GenBank/DDBJ databases">
        <title>Whole-genome sequencing of halo(alkali)philic microorganisms from hypersaline lakes.</title>
        <authorList>
            <person name="Sorokin D.Y."/>
            <person name="Merkel A.Y."/>
            <person name="Messina E."/>
            <person name="Yakimov M."/>
        </authorList>
    </citation>
    <scope>NUCLEOTIDE SEQUENCE [LARGE SCALE GENOMIC DNA]</scope>
    <source>
        <strain evidence="1 2">AB-hyl4</strain>
    </source>
</reference>
<evidence type="ECO:0000313" key="2">
    <source>
        <dbReference type="Proteomes" id="UP001575105"/>
    </source>
</evidence>
<evidence type="ECO:0000313" key="1">
    <source>
        <dbReference type="EMBL" id="MFA9479511.1"/>
    </source>
</evidence>
<dbReference type="EMBL" id="JBGUBD010000009">
    <property type="protein sequence ID" value="MFA9479511.1"/>
    <property type="molecule type" value="Genomic_DNA"/>
</dbReference>
<sequence>MLLGTGGLLVLMRRKRTVA</sequence>
<comment type="caution">
    <text evidence="1">The sequence shown here is derived from an EMBL/GenBank/DDBJ whole genome shotgun (WGS) entry which is preliminary data.</text>
</comment>
<dbReference type="Proteomes" id="UP001575105">
    <property type="component" value="Unassembled WGS sequence"/>
</dbReference>
<proteinExistence type="predicted"/>
<organism evidence="1 2">
    <name type="scientific">Natronomicrosphaera hydrolytica</name>
    <dbReference type="NCBI Taxonomy" id="3242702"/>
    <lineage>
        <taxon>Bacteria</taxon>
        <taxon>Pseudomonadati</taxon>
        <taxon>Planctomycetota</taxon>
        <taxon>Phycisphaerae</taxon>
        <taxon>Phycisphaerales</taxon>
        <taxon>Phycisphaeraceae</taxon>
        <taxon>Natronomicrosphaera</taxon>
    </lineage>
</organism>
<accession>A0ABV4U7M0</accession>
<protein>
    <submittedName>
        <fullName evidence="1">Uncharacterized protein</fullName>
    </submittedName>
</protein>
<dbReference type="RefSeq" id="WP_425346484.1">
    <property type="nucleotide sequence ID" value="NZ_JBGUBD010000009.1"/>
</dbReference>
<name>A0ABV4U7M0_9BACT</name>
<gene>
    <name evidence="1" type="ORF">ACERK3_14575</name>
</gene>